<protein>
    <submittedName>
        <fullName evidence="2">Uncharacterized protein</fullName>
    </submittedName>
</protein>
<evidence type="ECO:0000256" key="1">
    <source>
        <dbReference type="SAM" id="Phobius"/>
    </source>
</evidence>
<feature type="transmembrane region" description="Helical" evidence="1">
    <location>
        <begin position="12"/>
        <end position="39"/>
    </location>
</feature>
<reference evidence="3" key="1">
    <citation type="journal article" date="2019" name="Int. J. Syst. Evol. Microbiol.">
        <title>The Global Catalogue of Microorganisms (GCM) 10K type strain sequencing project: providing services to taxonomists for standard genome sequencing and annotation.</title>
        <authorList>
            <consortium name="The Broad Institute Genomics Platform"/>
            <consortium name="The Broad Institute Genome Sequencing Center for Infectious Disease"/>
            <person name="Wu L."/>
            <person name="Ma J."/>
        </authorList>
    </citation>
    <scope>NUCLEOTIDE SEQUENCE [LARGE SCALE GENOMIC DNA]</scope>
    <source>
        <strain evidence="3">JCM 13004</strain>
    </source>
</reference>
<name>A0ABP4GB51_9ACTN</name>
<dbReference type="RefSeq" id="WP_344438964.1">
    <property type="nucleotide sequence ID" value="NZ_BAAALF010000006.1"/>
</dbReference>
<comment type="caution">
    <text evidence="2">The sequence shown here is derived from an EMBL/GenBank/DDBJ whole genome shotgun (WGS) entry which is preliminary data.</text>
</comment>
<sequence length="72" mass="7273">MDLVRSDTTMWTAIGATALDFGAVIALLLALAALLFPSARRAPTGAGPGRLLLALLLTAGAVASVAWTIAHS</sequence>
<keyword evidence="1" id="KW-1133">Transmembrane helix</keyword>
<keyword evidence="3" id="KW-1185">Reference proteome</keyword>
<gene>
    <name evidence="2" type="ORF">GCM10009665_07100</name>
</gene>
<accession>A0ABP4GB51</accession>
<dbReference type="EMBL" id="BAAALF010000006">
    <property type="protein sequence ID" value="GAA1219600.1"/>
    <property type="molecule type" value="Genomic_DNA"/>
</dbReference>
<feature type="transmembrane region" description="Helical" evidence="1">
    <location>
        <begin position="51"/>
        <end position="70"/>
    </location>
</feature>
<organism evidence="2 3">
    <name type="scientific">Kitasatospora nipponensis</name>
    <dbReference type="NCBI Taxonomy" id="258049"/>
    <lineage>
        <taxon>Bacteria</taxon>
        <taxon>Bacillati</taxon>
        <taxon>Actinomycetota</taxon>
        <taxon>Actinomycetes</taxon>
        <taxon>Kitasatosporales</taxon>
        <taxon>Streptomycetaceae</taxon>
        <taxon>Kitasatospora</taxon>
    </lineage>
</organism>
<keyword evidence="1" id="KW-0812">Transmembrane</keyword>
<keyword evidence="1" id="KW-0472">Membrane</keyword>
<proteinExistence type="predicted"/>
<dbReference type="Proteomes" id="UP001500037">
    <property type="component" value="Unassembled WGS sequence"/>
</dbReference>
<evidence type="ECO:0000313" key="2">
    <source>
        <dbReference type="EMBL" id="GAA1219600.1"/>
    </source>
</evidence>
<evidence type="ECO:0000313" key="3">
    <source>
        <dbReference type="Proteomes" id="UP001500037"/>
    </source>
</evidence>